<proteinExistence type="predicted"/>
<feature type="non-terminal residue" evidence="2">
    <location>
        <position position="140"/>
    </location>
</feature>
<feature type="compositionally biased region" description="Polar residues" evidence="1">
    <location>
        <begin position="46"/>
        <end position="58"/>
    </location>
</feature>
<dbReference type="AlphaFoldDB" id="A0A8S3GEV2"/>
<dbReference type="Proteomes" id="UP000681967">
    <property type="component" value="Unassembled WGS sequence"/>
</dbReference>
<comment type="caution">
    <text evidence="2">The sequence shown here is derived from an EMBL/GenBank/DDBJ whole genome shotgun (WGS) entry which is preliminary data.</text>
</comment>
<gene>
    <name evidence="2" type="ORF">BYL167_LOCUS74831</name>
</gene>
<evidence type="ECO:0000256" key="1">
    <source>
        <dbReference type="SAM" id="MobiDB-lite"/>
    </source>
</evidence>
<reference evidence="2" key="1">
    <citation type="submission" date="2021-02" db="EMBL/GenBank/DDBJ databases">
        <authorList>
            <person name="Nowell W R."/>
        </authorList>
    </citation>
    <scope>NUCLEOTIDE SEQUENCE</scope>
</reference>
<feature type="compositionally biased region" description="Polar residues" evidence="1">
    <location>
        <begin position="1"/>
        <end position="11"/>
    </location>
</feature>
<name>A0A8S3GEV2_9BILA</name>
<sequence length="140" mass="16112">MENFSQASSIDNKAFDDEVIEQSTFNRPIMMPPTMDRNVTPPDFDINNSCMSPSSVKTQPCAVQPSTLFDDNTHEKGEFSVNKTKAMNDKQEDEEQQQQDNDDDDDEYEDIDDDDDDDNDSTWVLYKDDDGEDQDNQLTY</sequence>
<evidence type="ECO:0000313" key="2">
    <source>
        <dbReference type="EMBL" id="CAF5161858.1"/>
    </source>
</evidence>
<organism evidence="2 3">
    <name type="scientific">Rotaria magnacalcarata</name>
    <dbReference type="NCBI Taxonomy" id="392030"/>
    <lineage>
        <taxon>Eukaryota</taxon>
        <taxon>Metazoa</taxon>
        <taxon>Spiralia</taxon>
        <taxon>Gnathifera</taxon>
        <taxon>Rotifera</taxon>
        <taxon>Eurotatoria</taxon>
        <taxon>Bdelloidea</taxon>
        <taxon>Philodinida</taxon>
        <taxon>Philodinidae</taxon>
        <taxon>Rotaria</taxon>
    </lineage>
</organism>
<dbReference type="EMBL" id="CAJOBH010267078">
    <property type="protein sequence ID" value="CAF5161858.1"/>
    <property type="molecule type" value="Genomic_DNA"/>
</dbReference>
<accession>A0A8S3GEV2</accession>
<protein>
    <submittedName>
        <fullName evidence="2">Uncharacterized protein</fullName>
    </submittedName>
</protein>
<feature type="compositionally biased region" description="Acidic residues" evidence="1">
    <location>
        <begin position="129"/>
        <end position="140"/>
    </location>
</feature>
<feature type="compositionally biased region" description="Acidic residues" evidence="1">
    <location>
        <begin position="91"/>
        <end position="120"/>
    </location>
</feature>
<feature type="region of interest" description="Disordered" evidence="1">
    <location>
        <begin position="1"/>
        <end position="140"/>
    </location>
</feature>
<evidence type="ECO:0000313" key="3">
    <source>
        <dbReference type="Proteomes" id="UP000681967"/>
    </source>
</evidence>